<dbReference type="STRING" id="661399.AQJ67_08005"/>
<sequence length="88" mass="9480">MARHTARDVRGENRFEVLHALFDLGPSSRQELARHTGLSQATVTTLVGGFLAEGVPHIAAVERHAVAPRPLVIFVPFECPPGRGACRG</sequence>
<accession>A0A101U757</accession>
<dbReference type="EMBL" id="LMWY01000005">
    <property type="protein sequence ID" value="KUO05304.1"/>
    <property type="molecule type" value="Genomic_DNA"/>
</dbReference>
<name>A0A101U757_9ACTN</name>
<comment type="caution">
    <text evidence="1">The sequence shown here is derived from an EMBL/GenBank/DDBJ whole genome shotgun (WGS) entry which is preliminary data.</text>
</comment>
<dbReference type="SUPFAM" id="SSF46785">
    <property type="entry name" value="Winged helix' DNA-binding domain"/>
    <property type="match status" value="1"/>
</dbReference>
<protein>
    <submittedName>
        <fullName evidence="1">Uncharacterized protein</fullName>
    </submittedName>
</protein>
<evidence type="ECO:0000313" key="1">
    <source>
        <dbReference type="EMBL" id="KUO05304.1"/>
    </source>
</evidence>
<dbReference type="Proteomes" id="UP000053429">
    <property type="component" value="Unassembled WGS sequence"/>
</dbReference>
<proteinExistence type="predicted"/>
<gene>
    <name evidence="1" type="ORF">AQJ67_08005</name>
</gene>
<dbReference type="RefSeq" id="WP_062717333.1">
    <property type="nucleotide sequence ID" value="NZ_KQ948925.1"/>
</dbReference>
<dbReference type="AlphaFoldDB" id="A0A101U757"/>
<evidence type="ECO:0000313" key="2">
    <source>
        <dbReference type="Proteomes" id="UP000053429"/>
    </source>
</evidence>
<dbReference type="InterPro" id="IPR036390">
    <property type="entry name" value="WH_DNA-bd_sf"/>
</dbReference>
<organism evidence="1 2">
    <name type="scientific">Streptomyces caeruleatus</name>
    <dbReference type="NCBI Taxonomy" id="661399"/>
    <lineage>
        <taxon>Bacteria</taxon>
        <taxon>Bacillati</taxon>
        <taxon>Actinomycetota</taxon>
        <taxon>Actinomycetes</taxon>
        <taxon>Kitasatosporales</taxon>
        <taxon>Streptomycetaceae</taxon>
        <taxon>Streptomyces</taxon>
    </lineage>
</organism>
<keyword evidence="2" id="KW-1185">Reference proteome</keyword>
<dbReference type="Gene3D" id="1.10.10.10">
    <property type="entry name" value="Winged helix-like DNA-binding domain superfamily/Winged helix DNA-binding domain"/>
    <property type="match status" value="1"/>
</dbReference>
<dbReference type="InterPro" id="IPR036388">
    <property type="entry name" value="WH-like_DNA-bd_sf"/>
</dbReference>
<reference evidence="1 2" key="1">
    <citation type="submission" date="2015-10" db="EMBL/GenBank/DDBJ databases">
        <title>Draft genome sequence of Streptomyces caeruleatus NRRL B-24802, type strain for the species Streptomyces caeruleatus.</title>
        <authorList>
            <person name="Ruckert C."/>
            <person name="Winkler A."/>
            <person name="Kalinowski J."/>
            <person name="Kampfer P."/>
            <person name="Glaeser S."/>
        </authorList>
    </citation>
    <scope>NUCLEOTIDE SEQUENCE [LARGE SCALE GENOMIC DNA]</scope>
    <source>
        <strain evidence="1 2">NRRL B-24802</strain>
    </source>
</reference>